<organism evidence="2 3">
    <name type="scientific">Priestia megaterium</name>
    <name type="common">Bacillus megaterium</name>
    <dbReference type="NCBI Taxonomy" id="1404"/>
    <lineage>
        <taxon>Bacteria</taxon>
        <taxon>Bacillati</taxon>
        <taxon>Bacillota</taxon>
        <taxon>Bacilli</taxon>
        <taxon>Bacillales</taxon>
        <taxon>Bacillaceae</taxon>
        <taxon>Priestia</taxon>
    </lineage>
</organism>
<feature type="transmembrane region" description="Helical" evidence="1">
    <location>
        <begin position="90"/>
        <end position="109"/>
    </location>
</feature>
<dbReference type="AlphaFoldDB" id="A0A3D8WUA8"/>
<comment type="caution">
    <text evidence="2">The sequence shown here is derived from an EMBL/GenBank/DDBJ whole genome shotgun (WGS) entry which is preliminary data.</text>
</comment>
<dbReference type="RefSeq" id="WP_116078491.1">
    <property type="nucleotide sequence ID" value="NZ_CP187630.1"/>
</dbReference>
<sequence>MFRQRRIETVGTIGEFMRRETKAKAAKSLTTQAAIATLAASTLSIISRPVSYAHAETIESAGPVSDYISDQLTEKIIHAFEPLVGLVQGLSYPVAMIMLTGGALLIMIGSKDKGLSLIQHAGIGYILVQLAPLMMSLLVEVGKTVAIALPLVLV</sequence>
<gene>
    <name evidence="2" type="ORF">C3744_27805</name>
</gene>
<dbReference type="Proteomes" id="UP000256519">
    <property type="component" value="Unassembled WGS sequence"/>
</dbReference>
<keyword evidence="1" id="KW-1133">Transmembrane helix</keyword>
<accession>A0A3D8WUA8</accession>
<keyword evidence="1" id="KW-0472">Membrane</keyword>
<evidence type="ECO:0000256" key="1">
    <source>
        <dbReference type="SAM" id="Phobius"/>
    </source>
</evidence>
<evidence type="ECO:0000313" key="3">
    <source>
        <dbReference type="Proteomes" id="UP000256519"/>
    </source>
</evidence>
<name>A0A3D8WUA8_PRIMG</name>
<evidence type="ECO:0000313" key="2">
    <source>
        <dbReference type="EMBL" id="RDZ07212.1"/>
    </source>
</evidence>
<protein>
    <submittedName>
        <fullName evidence="2">Uncharacterized protein</fullName>
    </submittedName>
</protein>
<dbReference type="EMBL" id="PQWM01000054">
    <property type="protein sequence ID" value="RDZ07212.1"/>
    <property type="molecule type" value="Genomic_DNA"/>
</dbReference>
<keyword evidence="1" id="KW-0812">Transmembrane</keyword>
<reference evidence="2 3" key="1">
    <citation type="journal article" date="2018" name="Appl. Environ. Microbiol.">
        <title>Antimicrobial susceptibility testing and tentative epidemiological cut-off values of five Bacillus species relevant for use as animal feed additives or for plant protection.</title>
        <authorList>
            <person name="Agerso Y."/>
            <person name="Stuer-Lauridsen B."/>
            <person name="Bjerre K."/>
            <person name="Jensen M.G."/>
            <person name="Johansen E."/>
            <person name="Bennedsen M."/>
            <person name="Brockmann E."/>
            <person name="Nielsen B."/>
        </authorList>
    </citation>
    <scope>NUCLEOTIDE SEQUENCE [LARGE SCALE GENOMIC DNA]</scope>
    <source>
        <strain evidence="2 3">CHCC20162</strain>
    </source>
</reference>
<proteinExistence type="predicted"/>